<dbReference type="GO" id="GO:0005634">
    <property type="term" value="C:nucleus"/>
    <property type="evidence" value="ECO:0007669"/>
    <property type="project" value="TreeGrafter"/>
</dbReference>
<dbReference type="GO" id="GO:0005789">
    <property type="term" value="C:endoplasmic reticulum membrane"/>
    <property type="evidence" value="ECO:0007669"/>
    <property type="project" value="UniProtKB-SubCell"/>
</dbReference>
<evidence type="ECO:0000256" key="1">
    <source>
        <dbReference type="ARBA" id="ARBA00004648"/>
    </source>
</evidence>
<proteinExistence type="inferred from homology"/>
<evidence type="ECO:0000313" key="11">
    <source>
        <dbReference type="Proteomes" id="UP000567570"/>
    </source>
</evidence>
<evidence type="ECO:0000256" key="7">
    <source>
        <dbReference type="SAM" id="Coils"/>
    </source>
</evidence>
<comment type="caution">
    <text evidence="10">The sequence shown here is derived from an EMBL/GenBank/DDBJ whole genome shotgun (WGS) entry which is preliminary data.</text>
</comment>
<keyword evidence="4" id="KW-0238">DNA-binding</keyword>
<dbReference type="Gene3D" id="1.20.5.170">
    <property type="match status" value="1"/>
</dbReference>
<dbReference type="PANTHER" id="PTHR45996">
    <property type="entry name" value="AGAP001464-PB"/>
    <property type="match status" value="1"/>
</dbReference>
<evidence type="ECO:0000256" key="8">
    <source>
        <dbReference type="SAM" id="MobiDB-lite"/>
    </source>
</evidence>
<evidence type="ECO:0000256" key="6">
    <source>
        <dbReference type="ARBA" id="ARBA00023242"/>
    </source>
</evidence>
<comment type="subcellular location">
    <subcellularLocation>
        <location evidence="1">Endoplasmic reticulum membrane</location>
        <topology evidence="1">Single-pass type II membrane protein</topology>
    </subcellularLocation>
</comment>
<keyword evidence="11" id="KW-1185">Reference proteome</keyword>
<organism evidence="10 11">
    <name type="scientific">Aramus guarauna</name>
    <name type="common">Limpkin</name>
    <name type="synonym">Scolopax guarauna</name>
    <dbReference type="NCBI Taxonomy" id="54356"/>
    <lineage>
        <taxon>Eukaryota</taxon>
        <taxon>Metazoa</taxon>
        <taxon>Chordata</taxon>
        <taxon>Craniata</taxon>
        <taxon>Vertebrata</taxon>
        <taxon>Euteleostomi</taxon>
        <taxon>Archelosauria</taxon>
        <taxon>Archosauria</taxon>
        <taxon>Dinosauria</taxon>
        <taxon>Saurischia</taxon>
        <taxon>Theropoda</taxon>
        <taxon>Coelurosauria</taxon>
        <taxon>Aves</taxon>
        <taxon>Neognathae</taxon>
        <taxon>Neoaves</taxon>
        <taxon>Gruiformes</taxon>
        <taxon>Aramidae</taxon>
        <taxon>Aramus</taxon>
    </lineage>
</organism>
<dbReference type="PROSITE" id="PS50217">
    <property type="entry name" value="BZIP"/>
    <property type="match status" value="1"/>
</dbReference>
<comment type="similarity">
    <text evidence="2">Belongs to the bZIP family. ATF subfamily.</text>
</comment>
<dbReference type="PANTHER" id="PTHR45996:SF4">
    <property type="entry name" value="CYCLIC AMP-RESPONSIVE ELEMENT-BINDING PROTEIN 3"/>
    <property type="match status" value="1"/>
</dbReference>
<dbReference type="InterPro" id="IPR046347">
    <property type="entry name" value="bZIP_sf"/>
</dbReference>
<dbReference type="GO" id="GO:0000978">
    <property type="term" value="F:RNA polymerase II cis-regulatory region sequence-specific DNA binding"/>
    <property type="evidence" value="ECO:0007669"/>
    <property type="project" value="TreeGrafter"/>
</dbReference>
<protein>
    <submittedName>
        <fullName evidence="10">CR3L3 protein</fullName>
    </submittedName>
</protein>
<dbReference type="Proteomes" id="UP000567570">
    <property type="component" value="Unassembled WGS sequence"/>
</dbReference>
<keyword evidence="5" id="KW-0804">Transcription</keyword>
<sequence>PEETDVLIDKDLLDFLLKDDAPCPEILEKENGQLEDWTTPEPEFLVKEMDEFISFMLKRFEDKSGMLQGYLPAASDNGISTNQLLSYSPDIDFAGSLWSPDVVQVDHNYSLHQDFPMLESVKSEIAEGNVSTDLGNFPIAAEAKPQLVPGAVMQVLTAMHLGPSLCFWSHLPSSPGLAPVGDTSEEREERQLLEKEVVSLPTSLPLTKTEERLLKKAHRKIRNKPSALDNRRRKRIYINGLKQRVAAYTTQNRELEKKVQLLQKRNMSLLKQLRKLQALVRQSTAKTTTAKTCSMAMVLSFYLVVSPSICLFESQEQQMKLRVLSQQIGKFPNQAVCDVQENAMLEGFILEPEDALLLDNLTESQEEGQSPPNPDPGPSFNSNSSSEPPAAAPCLELCPAQFQEQCFQVNPLQTAVLLEWDAKRQEWVEHTATVVIQHNCADEM</sequence>
<evidence type="ECO:0000256" key="4">
    <source>
        <dbReference type="ARBA" id="ARBA00023125"/>
    </source>
</evidence>
<feature type="non-terminal residue" evidence="10">
    <location>
        <position position="1"/>
    </location>
</feature>
<dbReference type="SMART" id="SM00338">
    <property type="entry name" value="BRLZ"/>
    <property type="match status" value="1"/>
</dbReference>
<keyword evidence="3" id="KW-0805">Transcription regulation</keyword>
<keyword evidence="7" id="KW-0175">Coiled coil</keyword>
<evidence type="ECO:0000256" key="3">
    <source>
        <dbReference type="ARBA" id="ARBA00023015"/>
    </source>
</evidence>
<reference evidence="10 11" key="1">
    <citation type="submission" date="2019-09" db="EMBL/GenBank/DDBJ databases">
        <title>Bird 10,000 Genomes (B10K) Project - Family phase.</title>
        <authorList>
            <person name="Zhang G."/>
        </authorList>
    </citation>
    <scope>NUCLEOTIDE SEQUENCE [LARGE SCALE GENOMIC DNA]</scope>
    <source>
        <strain evidence="10">B10K-DU-002-11</strain>
        <tissue evidence="10">Muscle</tissue>
    </source>
</reference>
<evidence type="ECO:0000259" key="9">
    <source>
        <dbReference type="PROSITE" id="PS50217"/>
    </source>
</evidence>
<dbReference type="InterPro" id="IPR051381">
    <property type="entry name" value="CREB_ATF_subfamily"/>
</dbReference>
<feature type="non-terminal residue" evidence="10">
    <location>
        <position position="444"/>
    </location>
</feature>
<evidence type="ECO:0000256" key="2">
    <source>
        <dbReference type="ARBA" id="ARBA00009050"/>
    </source>
</evidence>
<keyword evidence="6" id="KW-0539">Nucleus</keyword>
<dbReference type="AlphaFoldDB" id="A0A7L1T623"/>
<feature type="region of interest" description="Disordered" evidence="8">
    <location>
        <begin position="363"/>
        <end position="388"/>
    </location>
</feature>
<dbReference type="Pfam" id="PF00170">
    <property type="entry name" value="bZIP_1"/>
    <property type="match status" value="1"/>
</dbReference>
<name>A0A7L1T623_ARAGA</name>
<accession>A0A7L1T623</accession>
<feature type="domain" description="BZIP" evidence="9">
    <location>
        <begin position="213"/>
        <end position="276"/>
    </location>
</feature>
<feature type="coiled-coil region" evidence="7">
    <location>
        <begin position="238"/>
        <end position="279"/>
    </location>
</feature>
<evidence type="ECO:0000256" key="5">
    <source>
        <dbReference type="ARBA" id="ARBA00023163"/>
    </source>
</evidence>
<evidence type="ECO:0000313" key="10">
    <source>
        <dbReference type="EMBL" id="NXO56983.1"/>
    </source>
</evidence>
<gene>
    <name evidence="10" type="primary">Creb3l3_0</name>
    <name evidence="10" type="ORF">ARAGUA_R14932</name>
</gene>
<feature type="compositionally biased region" description="Low complexity" evidence="8">
    <location>
        <begin position="378"/>
        <end position="388"/>
    </location>
</feature>
<dbReference type="InterPro" id="IPR004827">
    <property type="entry name" value="bZIP"/>
</dbReference>
<dbReference type="SUPFAM" id="SSF57959">
    <property type="entry name" value="Leucine zipper domain"/>
    <property type="match status" value="1"/>
</dbReference>
<dbReference type="CDD" id="cd14689">
    <property type="entry name" value="bZIP_CREB3"/>
    <property type="match status" value="1"/>
</dbReference>
<dbReference type="GO" id="GO:0000981">
    <property type="term" value="F:DNA-binding transcription factor activity, RNA polymerase II-specific"/>
    <property type="evidence" value="ECO:0007669"/>
    <property type="project" value="TreeGrafter"/>
</dbReference>
<dbReference type="EMBL" id="VXBL01007267">
    <property type="protein sequence ID" value="NXO56983.1"/>
    <property type="molecule type" value="Genomic_DNA"/>
</dbReference>